<feature type="domain" description="DUF7775" evidence="2">
    <location>
        <begin position="2"/>
        <end position="152"/>
    </location>
</feature>
<dbReference type="KEGG" id="dpo:4803170"/>
<protein>
    <recommendedName>
        <fullName evidence="2">DUF7775 domain-containing protein</fullName>
    </recommendedName>
</protein>
<dbReference type="Bgee" id="FBgn0072940">
    <property type="expression patterns" value="Expressed in male reproductive system and 1 other cell type or tissue"/>
</dbReference>
<keyword evidence="1" id="KW-1133">Transmembrane helix</keyword>
<feature type="transmembrane region" description="Helical" evidence="1">
    <location>
        <begin position="127"/>
        <end position="151"/>
    </location>
</feature>
<dbReference type="Proteomes" id="UP000001819">
    <property type="component" value="Chromosome 2"/>
</dbReference>
<accession>A0A6I8URX0</accession>
<evidence type="ECO:0000259" key="2">
    <source>
        <dbReference type="Pfam" id="PF24985"/>
    </source>
</evidence>
<gene>
    <name evidence="4" type="primary">LOC4803170</name>
</gene>
<organism evidence="3 4">
    <name type="scientific">Drosophila pseudoobscura pseudoobscura</name>
    <name type="common">Fruit fly</name>
    <dbReference type="NCBI Taxonomy" id="46245"/>
    <lineage>
        <taxon>Eukaryota</taxon>
        <taxon>Metazoa</taxon>
        <taxon>Ecdysozoa</taxon>
        <taxon>Arthropoda</taxon>
        <taxon>Hexapoda</taxon>
        <taxon>Insecta</taxon>
        <taxon>Pterygota</taxon>
        <taxon>Neoptera</taxon>
        <taxon>Endopterygota</taxon>
        <taxon>Diptera</taxon>
        <taxon>Brachycera</taxon>
        <taxon>Muscomorpha</taxon>
        <taxon>Ephydroidea</taxon>
        <taxon>Drosophilidae</taxon>
        <taxon>Drosophila</taxon>
        <taxon>Sophophora</taxon>
    </lineage>
</organism>
<reference evidence="4" key="2">
    <citation type="submission" date="2025-08" db="UniProtKB">
        <authorList>
            <consortium name="RefSeq"/>
        </authorList>
    </citation>
    <scope>IDENTIFICATION</scope>
    <source>
        <strain evidence="4">MV-25-SWS-2005</strain>
        <tissue evidence="4">Whole body</tissue>
    </source>
</reference>
<feature type="transmembrane region" description="Helical" evidence="1">
    <location>
        <begin position="41"/>
        <end position="64"/>
    </location>
</feature>
<dbReference type="InterPro" id="IPR056677">
    <property type="entry name" value="DUF7775"/>
</dbReference>
<evidence type="ECO:0000256" key="1">
    <source>
        <dbReference type="SAM" id="Phobius"/>
    </source>
</evidence>
<dbReference type="PANTHER" id="PTHR41152">
    <property type="entry name" value="AT26438P-RELATED"/>
    <property type="match status" value="1"/>
</dbReference>
<dbReference type="Pfam" id="PF24985">
    <property type="entry name" value="DUF7775"/>
    <property type="match status" value="1"/>
</dbReference>
<keyword evidence="3" id="KW-1185">Reference proteome</keyword>
<sequence>MRPILFVFYTAETVANIFLMGFHISGFMVQDLSFLPVMDQVTHYFFTVTLYAFTVLVFFASINICTGNPASAIEEILRSMAGCILYVTISLMTLKDAEEDFHMMYIHMDDPIMPEKPVHPFFDYLRAQAVCSLVCSVIFLLHCLIVVDVLLSNEEYSDDEADLYDDENENDDDEQYDFMPVHLYVFGESVQLHLERYHWFREFSHDRRINI</sequence>
<dbReference type="RefSeq" id="XP_001359954.2">
    <property type="nucleotide sequence ID" value="XM_001359917.4"/>
</dbReference>
<keyword evidence="1" id="KW-0812">Transmembrane</keyword>
<reference evidence="3" key="1">
    <citation type="submission" date="2024-06" db="UniProtKB">
        <authorList>
            <consortium name="RefSeq"/>
        </authorList>
    </citation>
    <scope>NUCLEOTIDE SEQUENCE [LARGE SCALE GENOMIC DNA]</scope>
    <source>
        <strain evidence="3">MV2-25</strain>
    </source>
</reference>
<dbReference type="PANTHER" id="PTHR41152:SF8">
    <property type="entry name" value="AT26438P-RELATED"/>
    <property type="match status" value="1"/>
</dbReference>
<name>A0A6I8URX0_DROPS</name>
<dbReference type="OMA" id="FREFSHD"/>
<dbReference type="InParanoid" id="A0A6I8URX0"/>
<dbReference type="AlphaFoldDB" id="A0A6I8URX0"/>
<keyword evidence="1" id="KW-0472">Membrane</keyword>
<feature type="transmembrane region" description="Helical" evidence="1">
    <location>
        <begin position="7"/>
        <end position="29"/>
    </location>
</feature>
<dbReference type="GeneID" id="4803170"/>
<feature type="transmembrane region" description="Helical" evidence="1">
    <location>
        <begin position="76"/>
        <end position="94"/>
    </location>
</feature>
<evidence type="ECO:0000313" key="4">
    <source>
        <dbReference type="RefSeq" id="XP_001359954.2"/>
    </source>
</evidence>
<proteinExistence type="predicted"/>
<evidence type="ECO:0000313" key="3">
    <source>
        <dbReference type="Proteomes" id="UP000001819"/>
    </source>
</evidence>